<comment type="function">
    <text evidence="4 5">This protein binds to 23S rRNA in the presence of protein L20.</text>
</comment>
<sequence length="106" mass="12221">MYAVIETGGKQYRVTPGQELLIEKLPLDEGNEYTFDRLLLVVDDNGQPIVGTPYVQGANVVGTIVRQERGEKILVFKYKPKSNYRRRQGHRQYLTRVRIDRINATV</sequence>
<dbReference type="HAMAP" id="MF_01363">
    <property type="entry name" value="Ribosomal_bL21"/>
    <property type="match status" value="1"/>
</dbReference>
<evidence type="ECO:0000256" key="4">
    <source>
        <dbReference type="HAMAP-Rule" id="MF_01363"/>
    </source>
</evidence>
<proteinExistence type="inferred from homology"/>
<dbReference type="InterPro" id="IPR001787">
    <property type="entry name" value="Ribosomal_bL21"/>
</dbReference>
<dbReference type="NCBIfam" id="TIGR00061">
    <property type="entry name" value="L21"/>
    <property type="match status" value="1"/>
</dbReference>
<dbReference type="OrthoDB" id="9813334at2"/>
<gene>
    <name evidence="4 6" type="primary">rplU</name>
    <name evidence="6" type="ORF">C7B47_05230</name>
</gene>
<dbReference type="InterPro" id="IPR028909">
    <property type="entry name" value="bL21-like"/>
</dbReference>
<dbReference type="EMBL" id="PXYX01000006">
    <property type="protein sequence ID" value="PSR28640.1"/>
    <property type="molecule type" value="Genomic_DNA"/>
</dbReference>
<dbReference type="PANTHER" id="PTHR21349:SF0">
    <property type="entry name" value="LARGE RIBOSOMAL SUBUNIT PROTEIN BL21M"/>
    <property type="match status" value="1"/>
</dbReference>
<reference evidence="6 7" key="1">
    <citation type="journal article" date="2014" name="BMC Genomics">
        <title>Comparison of environmental and isolate Sulfobacillus genomes reveals diverse carbon, sulfur, nitrogen, and hydrogen metabolisms.</title>
        <authorList>
            <person name="Justice N.B."/>
            <person name="Norman A."/>
            <person name="Brown C.T."/>
            <person name="Singh A."/>
            <person name="Thomas B.C."/>
            <person name="Banfield J.F."/>
        </authorList>
    </citation>
    <scope>NUCLEOTIDE SEQUENCE [LARGE SCALE GENOMIC DNA]</scope>
    <source>
        <strain evidence="6">AMDSBA5</strain>
    </source>
</reference>
<dbReference type="AlphaFoldDB" id="A0A1R0IL51"/>
<keyword evidence="3 4" id="KW-0687">Ribonucleoprotein</keyword>
<evidence type="ECO:0000256" key="5">
    <source>
        <dbReference type="RuleBase" id="RU000562"/>
    </source>
</evidence>
<evidence type="ECO:0000313" key="6">
    <source>
        <dbReference type="EMBL" id="PSR28640.1"/>
    </source>
</evidence>
<dbReference type="Proteomes" id="UP000242705">
    <property type="component" value="Unassembled WGS sequence"/>
</dbReference>
<dbReference type="GO" id="GO:1990904">
    <property type="term" value="C:ribonucleoprotein complex"/>
    <property type="evidence" value="ECO:0007669"/>
    <property type="project" value="UniProtKB-KW"/>
</dbReference>
<accession>A0A1R0IL51</accession>
<evidence type="ECO:0000256" key="3">
    <source>
        <dbReference type="ARBA" id="ARBA00023274"/>
    </source>
</evidence>
<organism evidence="6 7">
    <name type="scientific">Sulfobacillus thermosulfidooxidans</name>
    <dbReference type="NCBI Taxonomy" id="28034"/>
    <lineage>
        <taxon>Bacteria</taxon>
        <taxon>Bacillati</taxon>
        <taxon>Bacillota</taxon>
        <taxon>Clostridia</taxon>
        <taxon>Eubacteriales</taxon>
        <taxon>Clostridiales Family XVII. Incertae Sedis</taxon>
        <taxon>Sulfobacillus</taxon>
    </lineage>
</organism>
<dbReference type="GO" id="GO:0006412">
    <property type="term" value="P:translation"/>
    <property type="evidence" value="ECO:0007669"/>
    <property type="project" value="UniProtKB-UniRule"/>
</dbReference>
<dbReference type="GO" id="GO:0005737">
    <property type="term" value="C:cytoplasm"/>
    <property type="evidence" value="ECO:0007669"/>
    <property type="project" value="UniProtKB-ARBA"/>
</dbReference>
<comment type="subunit">
    <text evidence="4">Part of the 50S ribosomal subunit. Contacts protein L20.</text>
</comment>
<dbReference type="PANTHER" id="PTHR21349">
    <property type="entry name" value="50S RIBOSOMAL PROTEIN L21"/>
    <property type="match status" value="1"/>
</dbReference>
<protein>
    <recommendedName>
        <fullName evidence="4">Large ribosomal subunit protein bL21</fullName>
    </recommendedName>
</protein>
<dbReference type="InterPro" id="IPR036164">
    <property type="entry name" value="bL21-like_sf"/>
</dbReference>
<dbReference type="Pfam" id="PF00829">
    <property type="entry name" value="Ribosomal_L21p"/>
    <property type="match status" value="1"/>
</dbReference>
<dbReference type="SUPFAM" id="SSF141091">
    <property type="entry name" value="L21p-like"/>
    <property type="match status" value="1"/>
</dbReference>
<evidence type="ECO:0000313" key="7">
    <source>
        <dbReference type="Proteomes" id="UP000242705"/>
    </source>
</evidence>
<comment type="caution">
    <text evidence="6">The sequence shown here is derived from an EMBL/GenBank/DDBJ whole genome shotgun (WGS) entry which is preliminary data.</text>
</comment>
<dbReference type="GO" id="GO:0005840">
    <property type="term" value="C:ribosome"/>
    <property type="evidence" value="ECO:0007669"/>
    <property type="project" value="UniProtKB-KW"/>
</dbReference>
<evidence type="ECO:0000256" key="2">
    <source>
        <dbReference type="ARBA" id="ARBA00022980"/>
    </source>
</evidence>
<keyword evidence="2 4" id="KW-0689">Ribosomal protein</keyword>
<dbReference type="GO" id="GO:0003735">
    <property type="term" value="F:structural constituent of ribosome"/>
    <property type="evidence" value="ECO:0007669"/>
    <property type="project" value="InterPro"/>
</dbReference>
<evidence type="ECO:0000256" key="1">
    <source>
        <dbReference type="ARBA" id="ARBA00008563"/>
    </source>
</evidence>
<name>A0A1R0IL51_SULTH</name>
<dbReference type="GO" id="GO:0019843">
    <property type="term" value="F:rRNA binding"/>
    <property type="evidence" value="ECO:0007669"/>
    <property type="project" value="UniProtKB-UniRule"/>
</dbReference>
<keyword evidence="4 5" id="KW-0699">rRNA-binding</keyword>
<comment type="similarity">
    <text evidence="1 4 5">Belongs to the bacterial ribosomal protein bL21 family.</text>
</comment>
<keyword evidence="4 5" id="KW-0694">RNA-binding</keyword>